<dbReference type="Pfam" id="PF13280">
    <property type="entry name" value="WYL"/>
    <property type="match status" value="1"/>
</dbReference>
<dbReference type="CDD" id="cd00090">
    <property type="entry name" value="HTH_ARSR"/>
    <property type="match status" value="1"/>
</dbReference>
<protein>
    <submittedName>
        <fullName evidence="3">Transcriptional regulator</fullName>
    </submittedName>
</protein>
<accession>A0A6F8YB92</accession>
<sequence>MRPDASPTARALLALELVQGSPGITAERIAGKLGVSERAARRYVEILREAGLPIESERGPHGGYRIGRGLRLPPLMFSGSEALGLVMAVLDGHHDAGDPTDPVGSALGKLVRALPEQVAAQAEAVRRSAAPAPDRGAARPDPQTTTALVQARAQGRRVRFGYRPEAGADRIFEVDPWAVVVRHGRWYLLCFSHTSGARRAYRIDRIRDVVALDAAFSPPADLDPVATLEEHLSVGWEYQTEVLVDSPAEQLSRWLPRALGRVEPVDEASCRLVGTTSNPIWYAEQLAAIPGSPGSSAARSCSGRCARWGSGWSRRRRPDSRVALRACFVRRNAVNTAGGARTRRARRVLPEVLRWTGPAGPCSGWWPPRPSPPC</sequence>
<dbReference type="InterPro" id="IPR026881">
    <property type="entry name" value="WYL_dom"/>
</dbReference>
<keyword evidence="4" id="KW-1185">Reference proteome</keyword>
<evidence type="ECO:0000259" key="2">
    <source>
        <dbReference type="Pfam" id="PF13280"/>
    </source>
</evidence>
<dbReference type="InterPro" id="IPR036388">
    <property type="entry name" value="WH-like_DNA-bd_sf"/>
</dbReference>
<dbReference type="PANTHER" id="PTHR34580:SF3">
    <property type="entry name" value="PROTEIN PAFB"/>
    <property type="match status" value="1"/>
</dbReference>
<evidence type="ECO:0000313" key="3">
    <source>
        <dbReference type="EMBL" id="BCB83320.1"/>
    </source>
</evidence>
<reference evidence="3 4" key="1">
    <citation type="submission" date="2020-03" db="EMBL/GenBank/DDBJ databases">
        <title>Whole genome shotgun sequence of Phytohabitans suffuscus NBRC 105367.</title>
        <authorList>
            <person name="Komaki H."/>
            <person name="Tamura T."/>
        </authorList>
    </citation>
    <scope>NUCLEOTIDE SEQUENCE [LARGE SCALE GENOMIC DNA]</scope>
    <source>
        <strain evidence="3 4">NBRC 105367</strain>
    </source>
</reference>
<reference evidence="3 4" key="2">
    <citation type="submission" date="2020-03" db="EMBL/GenBank/DDBJ databases">
        <authorList>
            <person name="Ichikawa N."/>
            <person name="Kimura A."/>
            <person name="Kitahashi Y."/>
            <person name="Uohara A."/>
        </authorList>
    </citation>
    <scope>NUCLEOTIDE SEQUENCE [LARGE SCALE GENOMIC DNA]</scope>
    <source>
        <strain evidence="3 4">NBRC 105367</strain>
    </source>
</reference>
<dbReference type="Proteomes" id="UP000503011">
    <property type="component" value="Chromosome"/>
</dbReference>
<dbReference type="Gene3D" id="1.10.10.10">
    <property type="entry name" value="Winged helix-like DNA-binding domain superfamily/Winged helix DNA-binding domain"/>
    <property type="match status" value="1"/>
</dbReference>
<name>A0A6F8YB92_9ACTN</name>
<dbReference type="PROSITE" id="PS52050">
    <property type="entry name" value="WYL"/>
    <property type="match status" value="1"/>
</dbReference>
<dbReference type="InterPro" id="IPR011991">
    <property type="entry name" value="ArsR-like_HTH"/>
</dbReference>
<evidence type="ECO:0000313" key="4">
    <source>
        <dbReference type="Proteomes" id="UP000503011"/>
    </source>
</evidence>
<dbReference type="RefSeq" id="WP_232074514.1">
    <property type="nucleotide sequence ID" value="NZ_AP022871.1"/>
</dbReference>
<proteinExistence type="predicted"/>
<dbReference type="InterPro" id="IPR036390">
    <property type="entry name" value="WH_DNA-bd_sf"/>
</dbReference>
<dbReference type="Pfam" id="PF08279">
    <property type="entry name" value="HTH_11"/>
    <property type="match status" value="1"/>
</dbReference>
<dbReference type="AlphaFoldDB" id="A0A6F8YB92"/>
<feature type="domain" description="WYL" evidence="2">
    <location>
        <begin position="145"/>
        <end position="209"/>
    </location>
</feature>
<dbReference type="KEGG" id="psuu:Psuf_006330"/>
<organism evidence="3 4">
    <name type="scientific">Phytohabitans suffuscus</name>
    <dbReference type="NCBI Taxonomy" id="624315"/>
    <lineage>
        <taxon>Bacteria</taxon>
        <taxon>Bacillati</taxon>
        <taxon>Actinomycetota</taxon>
        <taxon>Actinomycetes</taxon>
        <taxon>Micromonosporales</taxon>
        <taxon>Micromonosporaceae</taxon>
    </lineage>
</organism>
<dbReference type="SUPFAM" id="SSF46785">
    <property type="entry name" value="Winged helix' DNA-binding domain"/>
    <property type="match status" value="1"/>
</dbReference>
<evidence type="ECO:0000259" key="1">
    <source>
        <dbReference type="Pfam" id="PF08279"/>
    </source>
</evidence>
<dbReference type="InterPro" id="IPR051534">
    <property type="entry name" value="CBASS_pafABC_assoc_protein"/>
</dbReference>
<feature type="domain" description="Helix-turn-helix type 11" evidence="1">
    <location>
        <begin position="12"/>
        <end position="65"/>
    </location>
</feature>
<dbReference type="PANTHER" id="PTHR34580">
    <property type="match status" value="1"/>
</dbReference>
<gene>
    <name evidence="3" type="ORF">Psuf_006330</name>
</gene>
<dbReference type="EMBL" id="AP022871">
    <property type="protein sequence ID" value="BCB83320.1"/>
    <property type="molecule type" value="Genomic_DNA"/>
</dbReference>
<dbReference type="InterPro" id="IPR013196">
    <property type="entry name" value="HTH_11"/>
</dbReference>